<keyword evidence="1" id="KW-1133">Transmembrane helix</keyword>
<evidence type="ECO:0000313" key="2">
    <source>
        <dbReference type="EMBL" id="GAI95966.1"/>
    </source>
</evidence>
<keyword evidence="1" id="KW-0812">Transmembrane</keyword>
<comment type="caution">
    <text evidence="2">The sequence shown here is derived from an EMBL/GenBank/DDBJ whole genome shotgun (WGS) entry which is preliminary data.</text>
</comment>
<name>X1TX95_9ZZZZ</name>
<proteinExistence type="predicted"/>
<feature type="transmembrane region" description="Helical" evidence="1">
    <location>
        <begin position="97"/>
        <end position="115"/>
    </location>
</feature>
<evidence type="ECO:0000256" key="1">
    <source>
        <dbReference type="SAM" id="Phobius"/>
    </source>
</evidence>
<dbReference type="EMBL" id="BARW01016856">
    <property type="protein sequence ID" value="GAI95966.1"/>
    <property type="molecule type" value="Genomic_DNA"/>
</dbReference>
<keyword evidence="1" id="KW-0472">Membrane</keyword>
<gene>
    <name evidence="2" type="ORF">S12H4_29254</name>
</gene>
<accession>X1TX95</accession>
<reference evidence="2" key="1">
    <citation type="journal article" date="2014" name="Front. Microbiol.">
        <title>High frequency of phylogenetically diverse reductive dehalogenase-homologous genes in deep subseafloor sedimentary metagenomes.</title>
        <authorList>
            <person name="Kawai M."/>
            <person name="Futagami T."/>
            <person name="Toyoda A."/>
            <person name="Takaki Y."/>
            <person name="Nishi S."/>
            <person name="Hori S."/>
            <person name="Arai W."/>
            <person name="Tsubouchi T."/>
            <person name="Morono Y."/>
            <person name="Uchiyama I."/>
            <person name="Ito T."/>
            <person name="Fujiyama A."/>
            <person name="Inagaki F."/>
            <person name="Takami H."/>
        </authorList>
    </citation>
    <scope>NUCLEOTIDE SEQUENCE</scope>
    <source>
        <strain evidence="2">Expedition CK06-06</strain>
    </source>
</reference>
<feature type="transmembrane region" description="Helical" evidence="1">
    <location>
        <begin position="136"/>
        <end position="157"/>
    </location>
</feature>
<dbReference type="AlphaFoldDB" id="X1TX95"/>
<sequence>ANGELMEEGIATIPSGSSKLYKYAYENPLELGEQLNFVVKTQSAHGNYEKIFSSPPYPPQVWSSFVSFASFSTTVMSSMSTMAYYQSTFGSDMGLNIGLLAAAVLMGLLIFLELTQPSLQQKTVAAMGRLRLRFNTVTWILFIIFMGMVYTKVVMILTT</sequence>
<feature type="transmembrane region" description="Helical" evidence="1">
    <location>
        <begin position="61"/>
        <end position="85"/>
    </location>
</feature>
<organism evidence="2">
    <name type="scientific">marine sediment metagenome</name>
    <dbReference type="NCBI Taxonomy" id="412755"/>
    <lineage>
        <taxon>unclassified sequences</taxon>
        <taxon>metagenomes</taxon>
        <taxon>ecological metagenomes</taxon>
    </lineage>
</organism>
<feature type="non-terminal residue" evidence="2">
    <location>
        <position position="1"/>
    </location>
</feature>
<protein>
    <submittedName>
        <fullName evidence="2">Uncharacterized protein</fullName>
    </submittedName>
</protein>